<protein>
    <submittedName>
        <fullName evidence="2">Uncharacterized protein</fullName>
    </submittedName>
</protein>
<keyword evidence="1" id="KW-0732">Signal</keyword>
<comment type="caution">
    <text evidence="2">The sequence shown here is derived from an EMBL/GenBank/DDBJ whole genome shotgun (WGS) entry which is preliminary data.</text>
</comment>
<reference evidence="2 3" key="1">
    <citation type="submission" date="2018-09" db="EMBL/GenBank/DDBJ databases">
        <title>Gemmobacter lutimaris sp. nov., a marine bacterium isolated from tidal flat.</title>
        <authorList>
            <person name="Lee D.W."/>
            <person name="Yoo Y."/>
            <person name="Kim J.-J."/>
            <person name="Kim B.S."/>
        </authorList>
    </citation>
    <scope>NUCLEOTIDE SEQUENCE [LARGE SCALE GENOMIC DNA]</scope>
    <source>
        <strain evidence="2 3">YJ-T1-11</strain>
    </source>
</reference>
<organism evidence="2 3">
    <name type="scientific">Gemmobacter lutimaris</name>
    <dbReference type="NCBI Taxonomy" id="2306023"/>
    <lineage>
        <taxon>Bacteria</taxon>
        <taxon>Pseudomonadati</taxon>
        <taxon>Pseudomonadota</taxon>
        <taxon>Alphaproteobacteria</taxon>
        <taxon>Rhodobacterales</taxon>
        <taxon>Paracoccaceae</taxon>
        <taxon>Gemmobacter</taxon>
    </lineage>
</organism>
<evidence type="ECO:0000256" key="1">
    <source>
        <dbReference type="SAM" id="SignalP"/>
    </source>
</evidence>
<keyword evidence="3" id="KW-1185">Reference proteome</keyword>
<evidence type="ECO:0000313" key="3">
    <source>
        <dbReference type="Proteomes" id="UP000266649"/>
    </source>
</evidence>
<gene>
    <name evidence="2" type="ORF">D2N39_14955</name>
</gene>
<dbReference type="RefSeq" id="WP_119135586.1">
    <property type="nucleotide sequence ID" value="NZ_QXXQ01000009.1"/>
</dbReference>
<dbReference type="AlphaFoldDB" id="A0A398BMI2"/>
<dbReference type="EMBL" id="QXXQ01000009">
    <property type="protein sequence ID" value="RID90894.1"/>
    <property type="molecule type" value="Genomic_DNA"/>
</dbReference>
<proteinExistence type="predicted"/>
<feature type="signal peptide" evidence="1">
    <location>
        <begin position="1"/>
        <end position="18"/>
    </location>
</feature>
<feature type="chain" id="PRO_5017337159" evidence="1">
    <location>
        <begin position="19"/>
        <end position="690"/>
    </location>
</feature>
<name>A0A398BMI2_9RHOB</name>
<sequence>MCRLFALLMLILPYASWAETAHVTSGEHDGFSRLVVTLAQPASWTLGRLDGGYQLQIENPELTFDLSDAFRRISKTRLAGVEAGLGGVLNIALACNCHAEAFEFRPGIIVIDLKSGSAKKGSPFEAVMTPKTAVRPLAVDRKVERAPLPLDDLALDLMRKTIAEGLGAAASEGIVDLRLPASTRPGSDEGTMDRRSVHIRVMQPEGLDGKSAEDPHSLACLDDSRFELRASTGSSRPEMEFAFLYHGLAGDMDEPQPQIATMAAWRALSLGFGAEAAQLVKVFASDTRDAPILLAIAAIVDDDPIVTNPFEGMESCSSLAALWSVLARSYLRPGEPVNTGAIFLGYSDLPVNLRQLLGPRLAERFVQNGDTEMVRKIRDAIARASDGASGVVRLVDASLDASNLPEKAEKTYQEIAAGHDAMEPAALIGLVDLALVTGTAIDARKMQDLEILASQRRGQPDAAALQRAYALSLALDGQFSQSLAEAKDERTKIDVWTLLSEKAGTSDLLMLASDTDQAPDGLPKKTAELLATRFLDLGLPEVSERWTNRAGMESGEPAARVFTARLAQMRRDAASTLRLLAGFGGVEAERLRGEALMQMDMPSEAVGAFLRAGDTEEMHHALRVSRAWRAVSEQDQGVWRDAAEMAIDPPLETSPEKPLATVRNLLDLSARARLRVQELLEAETKSESPS</sequence>
<evidence type="ECO:0000313" key="2">
    <source>
        <dbReference type="EMBL" id="RID90894.1"/>
    </source>
</evidence>
<dbReference type="OrthoDB" id="7847197at2"/>
<dbReference type="Proteomes" id="UP000266649">
    <property type="component" value="Unassembled WGS sequence"/>
</dbReference>
<accession>A0A398BMI2</accession>